<dbReference type="AlphaFoldDB" id="A0A7Y9I8U6"/>
<organism evidence="1 2">
    <name type="scientific">Microlunatus parietis</name>
    <dbReference type="NCBI Taxonomy" id="682979"/>
    <lineage>
        <taxon>Bacteria</taxon>
        <taxon>Bacillati</taxon>
        <taxon>Actinomycetota</taxon>
        <taxon>Actinomycetes</taxon>
        <taxon>Propionibacteriales</taxon>
        <taxon>Propionibacteriaceae</taxon>
        <taxon>Microlunatus</taxon>
    </lineage>
</organism>
<protein>
    <submittedName>
        <fullName evidence="1">Thioesterase domain-containing protein</fullName>
    </submittedName>
</protein>
<sequence>MSGGDTDLDLSGWSLRDLEAQLRQADEAIRTVSMLDGVARSRNKNMAIREVAILSVRRRRILAEIKRRRKALEIWRANQTLVHSPATPDV</sequence>
<evidence type="ECO:0000313" key="2">
    <source>
        <dbReference type="Proteomes" id="UP000569914"/>
    </source>
</evidence>
<proteinExistence type="predicted"/>
<comment type="caution">
    <text evidence="1">The sequence shown here is derived from an EMBL/GenBank/DDBJ whole genome shotgun (WGS) entry which is preliminary data.</text>
</comment>
<evidence type="ECO:0000313" key="1">
    <source>
        <dbReference type="EMBL" id="NYE71869.1"/>
    </source>
</evidence>
<accession>A0A7Y9I8U6</accession>
<dbReference type="RefSeq" id="WP_179752311.1">
    <property type="nucleotide sequence ID" value="NZ_JACCBU010000001.1"/>
</dbReference>
<reference evidence="1 2" key="1">
    <citation type="submission" date="2020-07" db="EMBL/GenBank/DDBJ databases">
        <title>Sequencing the genomes of 1000 actinobacteria strains.</title>
        <authorList>
            <person name="Klenk H.-P."/>
        </authorList>
    </citation>
    <scope>NUCLEOTIDE SEQUENCE [LARGE SCALE GENOMIC DNA]</scope>
    <source>
        <strain evidence="1 2">DSM 22083</strain>
    </source>
</reference>
<gene>
    <name evidence="1" type="ORF">BKA15_003198</name>
</gene>
<dbReference type="Proteomes" id="UP000569914">
    <property type="component" value="Unassembled WGS sequence"/>
</dbReference>
<dbReference type="EMBL" id="JACCBU010000001">
    <property type="protein sequence ID" value="NYE71869.1"/>
    <property type="molecule type" value="Genomic_DNA"/>
</dbReference>
<name>A0A7Y9I8U6_9ACTN</name>
<keyword evidence="2" id="KW-1185">Reference proteome</keyword>